<keyword evidence="4" id="KW-0560">Oxidoreductase</keyword>
<accession>A0A7S4BQI1</accession>
<evidence type="ECO:0000256" key="3">
    <source>
        <dbReference type="ARBA" id="ARBA00022964"/>
    </source>
</evidence>
<evidence type="ECO:0000256" key="1">
    <source>
        <dbReference type="ARBA" id="ARBA00001961"/>
    </source>
</evidence>
<dbReference type="AlphaFoldDB" id="A0A7S4BQI1"/>
<feature type="compositionally biased region" description="Low complexity" evidence="5">
    <location>
        <begin position="390"/>
        <end position="404"/>
    </location>
</feature>
<feature type="region of interest" description="Disordered" evidence="5">
    <location>
        <begin position="216"/>
        <end position="240"/>
    </location>
</feature>
<dbReference type="GO" id="GO:0051213">
    <property type="term" value="F:dioxygenase activity"/>
    <property type="evidence" value="ECO:0007669"/>
    <property type="project" value="UniProtKB-KW"/>
</dbReference>
<proteinExistence type="predicted"/>
<feature type="region of interest" description="Disordered" evidence="5">
    <location>
        <begin position="36"/>
        <end position="85"/>
    </location>
</feature>
<dbReference type="Pfam" id="PF25238">
    <property type="entry name" value="OGFOD2-like"/>
    <property type="match status" value="1"/>
</dbReference>
<feature type="compositionally biased region" description="Gly residues" evidence="5">
    <location>
        <begin position="358"/>
        <end position="375"/>
    </location>
</feature>
<protein>
    <recommendedName>
        <fullName evidence="6">Prolyl 4-hydroxylase alpha subunit domain-containing protein</fullName>
    </recommendedName>
</protein>
<dbReference type="GO" id="GO:0031418">
    <property type="term" value="F:L-ascorbic acid binding"/>
    <property type="evidence" value="ECO:0007669"/>
    <property type="project" value="UniProtKB-KW"/>
</dbReference>
<dbReference type="GO" id="GO:0005506">
    <property type="term" value="F:iron ion binding"/>
    <property type="evidence" value="ECO:0007669"/>
    <property type="project" value="InterPro"/>
</dbReference>
<evidence type="ECO:0000259" key="6">
    <source>
        <dbReference type="SMART" id="SM00702"/>
    </source>
</evidence>
<dbReference type="SUPFAM" id="SSF54495">
    <property type="entry name" value="UBC-like"/>
    <property type="match status" value="1"/>
</dbReference>
<sequence>MASIIKAVEEENNDDDAAMAVVRDVDGVYEALDALSGEQSASASSASDATSSDGSTHQGDGPPAPRSLGKRGGHHGSDAVSAVQPAGASTSRAEYAAVEAAIVAEVSALRLACPSWLVSSAETIEPLEPNTQRGRGPKDARLGWQWECAVQLEDGSPYAGRAYRLVARFPLGFPRVPPKLQVLSVLLHAEVELRDPYEGQLEDTFYETLVTRARRGGEAHTNTQDGANGGANGSALRRPVQPGEQAVRRLRFGVGDRVECNVGRWVAGVVVRLWYREARWESGRTVPYQVRLDSGDLVYAPADVERLIRRPNAEGDGGTAGEAAAKEGAVKELAAEGEIERNDGIAEQKAGRDKQGGEANGEGRAGAGAVHGDGIGAEAPRSAASRPGQEDAAVPDSSSVASEACKVHGDQHVPLDFSLRQVLELFVEALRSPLDPDDDDAVRMWQMLARRHADEVEAEVEYCGMCLHPELFDLTTGPQRDWFAERLWDALHASDAHANPAEAAAARDAALRSICTEVSPGVFTFDMLSMSFCDRLLDELQHYEASGMPVVRPNSMNNYGVVLNSIGLERMVDLLQRDVVRPIAKLLFPKEGSCVDHHHTFMVQYKAGEDLGLDMHTDACDVTLNVCLGKEFVGAGLTLCGLRGAPAGSERRFVYRHAHVRGKALMHLGHHRHGADDIVSGERYNLIMWNKNSTYRLTREFMGKYMQPPSTDRETPDLVCLSYTHDDDYETYKKFPEGKRPRRDQGG</sequence>
<reference evidence="7" key="1">
    <citation type="submission" date="2021-01" db="EMBL/GenBank/DDBJ databases">
        <authorList>
            <person name="Corre E."/>
            <person name="Pelletier E."/>
            <person name="Niang G."/>
            <person name="Scheremetjew M."/>
            <person name="Finn R."/>
            <person name="Kale V."/>
            <person name="Holt S."/>
            <person name="Cochrane G."/>
            <person name="Meng A."/>
            <person name="Brown T."/>
            <person name="Cohen L."/>
        </authorList>
    </citation>
    <scope>NUCLEOTIDE SEQUENCE</scope>
    <source>
        <strain evidence="7">CCMP645</strain>
    </source>
</reference>
<evidence type="ECO:0000256" key="2">
    <source>
        <dbReference type="ARBA" id="ARBA00022896"/>
    </source>
</evidence>
<dbReference type="PANTHER" id="PTHR24014">
    <property type="entry name" value="2-OXOGLUTARATE AND IRON-DEPENDENT OXYGENASE DOMAIN-CONTAINING PROTEIN 2"/>
    <property type="match status" value="1"/>
</dbReference>
<name>A0A7S4BQI1_CHRCT</name>
<dbReference type="PANTHER" id="PTHR24014:SF4">
    <property type="entry name" value="2-OXOGLUTARATE AND IRON-DEPENDENT OXYGENASE DOMAIN-CONTAINING PROTEIN 2"/>
    <property type="match status" value="1"/>
</dbReference>
<feature type="domain" description="Prolyl 4-hydroxylase alpha subunit" evidence="6">
    <location>
        <begin position="520"/>
        <end position="691"/>
    </location>
</feature>
<dbReference type="InterPro" id="IPR006620">
    <property type="entry name" value="Pro_4_hyd_alph"/>
</dbReference>
<dbReference type="GO" id="GO:0016705">
    <property type="term" value="F:oxidoreductase activity, acting on paired donors, with incorporation or reduction of molecular oxygen"/>
    <property type="evidence" value="ECO:0007669"/>
    <property type="project" value="InterPro"/>
</dbReference>
<dbReference type="CDD" id="cd00195">
    <property type="entry name" value="UBCc_UEV"/>
    <property type="match status" value="1"/>
</dbReference>
<gene>
    <name evidence="7" type="ORF">PCAR00345_LOCUS26154</name>
</gene>
<keyword evidence="3" id="KW-0223">Dioxygenase</keyword>
<keyword evidence="2" id="KW-0847">Vitamin C</keyword>
<feature type="region of interest" description="Disordered" evidence="5">
    <location>
        <begin position="336"/>
        <end position="405"/>
    </location>
</feature>
<evidence type="ECO:0000256" key="4">
    <source>
        <dbReference type="ARBA" id="ARBA00023002"/>
    </source>
</evidence>
<feature type="compositionally biased region" description="Low complexity" evidence="5">
    <location>
        <begin position="40"/>
        <end position="56"/>
    </location>
</feature>
<evidence type="ECO:0000313" key="7">
    <source>
        <dbReference type="EMBL" id="CAE0773542.1"/>
    </source>
</evidence>
<dbReference type="Gene3D" id="3.10.110.10">
    <property type="entry name" value="Ubiquitin Conjugating Enzyme"/>
    <property type="match status" value="1"/>
</dbReference>
<dbReference type="InterPro" id="IPR016135">
    <property type="entry name" value="UBQ-conjugating_enzyme/RWD"/>
</dbReference>
<feature type="compositionally biased region" description="Basic and acidic residues" evidence="5">
    <location>
        <begin position="336"/>
        <end position="356"/>
    </location>
</feature>
<evidence type="ECO:0000256" key="5">
    <source>
        <dbReference type="SAM" id="MobiDB-lite"/>
    </source>
</evidence>
<dbReference type="EMBL" id="HBIZ01040965">
    <property type="protein sequence ID" value="CAE0773542.1"/>
    <property type="molecule type" value="Transcribed_RNA"/>
</dbReference>
<dbReference type="SMART" id="SM00702">
    <property type="entry name" value="P4Hc"/>
    <property type="match status" value="1"/>
</dbReference>
<organism evidence="7">
    <name type="scientific">Chrysotila carterae</name>
    <name type="common">Marine alga</name>
    <name type="synonym">Syracosphaera carterae</name>
    <dbReference type="NCBI Taxonomy" id="13221"/>
    <lineage>
        <taxon>Eukaryota</taxon>
        <taxon>Haptista</taxon>
        <taxon>Haptophyta</taxon>
        <taxon>Prymnesiophyceae</taxon>
        <taxon>Isochrysidales</taxon>
        <taxon>Isochrysidaceae</taxon>
        <taxon>Chrysotila</taxon>
    </lineage>
</organism>
<comment type="cofactor">
    <cofactor evidence="1">
        <name>L-ascorbate</name>
        <dbReference type="ChEBI" id="CHEBI:38290"/>
    </cofactor>
</comment>